<evidence type="ECO:0000313" key="2">
    <source>
        <dbReference type="EMBL" id="PVD35227.1"/>
    </source>
</evidence>
<feature type="region of interest" description="Disordered" evidence="1">
    <location>
        <begin position="70"/>
        <end position="96"/>
    </location>
</feature>
<organism evidence="2 3">
    <name type="scientific">Pomacea canaliculata</name>
    <name type="common">Golden apple snail</name>
    <dbReference type="NCBI Taxonomy" id="400727"/>
    <lineage>
        <taxon>Eukaryota</taxon>
        <taxon>Metazoa</taxon>
        <taxon>Spiralia</taxon>
        <taxon>Lophotrochozoa</taxon>
        <taxon>Mollusca</taxon>
        <taxon>Gastropoda</taxon>
        <taxon>Caenogastropoda</taxon>
        <taxon>Architaenioglossa</taxon>
        <taxon>Ampullarioidea</taxon>
        <taxon>Ampullariidae</taxon>
        <taxon>Pomacea</taxon>
    </lineage>
</organism>
<name>A0A2T7PPC4_POMCA</name>
<reference evidence="2 3" key="1">
    <citation type="submission" date="2018-04" db="EMBL/GenBank/DDBJ databases">
        <title>The genome of golden apple snail Pomacea canaliculata provides insight into stress tolerance and invasive adaptation.</title>
        <authorList>
            <person name="Liu C."/>
            <person name="Liu B."/>
            <person name="Ren Y."/>
            <person name="Zhang Y."/>
            <person name="Wang H."/>
            <person name="Li S."/>
            <person name="Jiang F."/>
            <person name="Yin L."/>
            <person name="Zhang G."/>
            <person name="Qian W."/>
            <person name="Fan W."/>
        </authorList>
    </citation>
    <scope>NUCLEOTIDE SEQUENCE [LARGE SCALE GENOMIC DNA]</scope>
    <source>
        <strain evidence="2">SZHN2017</strain>
        <tissue evidence="2">Muscle</tissue>
    </source>
</reference>
<protein>
    <submittedName>
        <fullName evidence="2">Uncharacterized protein</fullName>
    </submittedName>
</protein>
<evidence type="ECO:0000313" key="3">
    <source>
        <dbReference type="Proteomes" id="UP000245119"/>
    </source>
</evidence>
<dbReference type="AlphaFoldDB" id="A0A2T7PPC4"/>
<keyword evidence="3" id="KW-1185">Reference proteome</keyword>
<proteinExistence type="predicted"/>
<gene>
    <name evidence="2" type="ORF">C0Q70_06508</name>
</gene>
<accession>A0A2T7PPC4</accession>
<dbReference type="Proteomes" id="UP000245119">
    <property type="component" value="Linkage Group LG3"/>
</dbReference>
<comment type="caution">
    <text evidence="2">The sequence shown here is derived from an EMBL/GenBank/DDBJ whole genome shotgun (WGS) entry which is preliminary data.</text>
</comment>
<dbReference type="EMBL" id="PZQS01000003">
    <property type="protein sequence ID" value="PVD35227.1"/>
    <property type="molecule type" value="Genomic_DNA"/>
</dbReference>
<evidence type="ECO:0000256" key="1">
    <source>
        <dbReference type="SAM" id="MobiDB-lite"/>
    </source>
</evidence>
<sequence length="96" mass="10357">MVIFETGCVNGTGITLHAVPQIVARRPSSPVDTTTIKDAGVPHFVGDVSPQEGAVSACFHERLRSKHLTGRRSLCSRPDSRARTLHSGPARWSPAR</sequence>